<evidence type="ECO:0000313" key="2">
    <source>
        <dbReference type="Proteomes" id="UP001179363"/>
    </source>
</evidence>
<reference evidence="1" key="1">
    <citation type="submission" date="2022-01" db="EMBL/GenBank/DDBJ databases">
        <title>Gillisia lutea sp. nov., isolated from marine plastic residues from the Malvarosa beach (Valencia, Spain).</title>
        <authorList>
            <person name="Vidal-Verdu A."/>
            <person name="Molina-Menor E."/>
            <person name="Satari L."/>
            <person name="Pascual J."/>
            <person name="Pereto J."/>
            <person name="Porcar M."/>
        </authorList>
    </citation>
    <scope>NUCLEOTIDE SEQUENCE</scope>
    <source>
        <strain evidence="1">M10.2A</strain>
    </source>
</reference>
<dbReference type="Gene3D" id="1.10.490.110">
    <property type="entry name" value="Uncharacterized conserved protein DUF2267"/>
    <property type="match status" value="1"/>
</dbReference>
<gene>
    <name evidence="1" type="ORF">L1I30_05565</name>
</gene>
<accession>A0ABS9EG69</accession>
<dbReference type="RefSeq" id="WP_236133274.1">
    <property type="nucleotide sequence ID" value="NZ_JAKGTH010000007.1"/>
</dbReference>
<dbReference type="EMBL" id="JAKGTH010000007">
    <property type="protein sequence ID" value="MCF4101124.1"/>
    <property type="molecule type" value="Genomic_DNA"/>
</dbReference>
<dbReference type="Proteomes" id="UP001179363">
    <property type="component" value="Unassembled WGS sequence"/>
</dbReference>
<dbReference type="InterPro" id="IPR018727">
    <property type="entry name" value="DUF2267"/>
</dbReference>
<dbReference type="Pfam" id="PF10025">
    <property type="entry name" value="DUF2267"/>
    <property type="match status" value="1"/>
</dbReference>
<name>A0ABS9EG69_9FLAO</name>
<organism evidence="1 2">
    <name type="scientific">Gillisia lutea</name>
    <dbReference type="NCBI Taxonomy" id="2909668"/>
    <lineage>
        <taxon>Bacteria</taxon>
        <taxon>Pseudomonadati</taxon>
        <taxon>Bacteroidota</taxon>
        <taxon>Flavobacteriia</taxon>
        <taxon>Flavobacteriales</taxon>
        <taxon>Flavobacteriaceae</taxon>
        <taxon>Gillisia</taxon>
    </lineage>
</organism>
<protein>
    <submittedName>
        <fullName evidence="1">DUF2267 domain-containing protein</fullName>
    </submittedName>
</protein>
<dbReference type="InterPro" id="IPR038282">
    <property type="entry name" value="DUF2267_sf"/>
</dbReference>
<evidence type="ECO:0000313" key="1">
    <source>
        <dbReference type="EMBL" id="MCF4101124.1"/>
    </source>
</evidence>
<sequence>MALNFKQYSAEGNRFLKEYAKKLEIPDDRDKAGRILTAIFHGLREIITVEESLQFIAQLPMFLKAVYVNGWSTKMKKYKIKNMPQFIDLVRTLDGTTSVYDFESDENAEQYIHATFHFLRSYVSRGELEDIRDELPKRLKDMIYNHIFY</sequence>
<proteinExistence type="predicted"/>
<comment type="caution">
    <text evidence="1">The sequence shown here is derived from an EMBL/GenBank/DDBJ whole genome shotgun (WGS) entry which is preliminary data.</text>
</comment>
<keyword evidence="2" id="KW-1185">Reference proteome</keyword>